<dbReference type="EMBL" id="CP022433">
    <property type="protein sequence ID" value="ASN24203.1"/>
    <property type="molecule type" value="Genomic_DNA"/>
</dbReference>
<evidence type="ECO:0000313" key="2">
    <source>
        <dbReference type="EMBL" id="ASN24203.1"/>
    </source>
</evidence>
<gene>
    <name evidence="2" type="ORF">LK07_09290</name>
</gene>
<dbReference type="PROSITE" id="PS50943">
    <property type="entry name" value="HTH_CROC1"/>
    <property type="match status" value="1"/>
</dbReference>
<evidence type="ECO:0000313" key="3">
    <source>
        <dbReference type="Proteomes" id="UP000031501"/>
    </source>
</evidence>
<accession>A0A221NW21</accession>
<dbReference type="STRING" id="1355015.LK06_008185"/>
<dbReference type="OrthoDB" id="3504495at2"/>
<dbReference type="CDD" id="cd00093">
    <property type="entry name" value="HTH_XRE"/>
    <property type="match status" value="1"/>
</dbReference>
<dbReference type="SUPFAM" id="SSF47413">
    <property type="entry name" value="lambda repressor-like DNA-binding domains"/>
    <property type="match status" value="1"/>
</dbReference>
<dbReference type="AlphaFoldDB" id="A0A221NW21"/>
<protein>
    <submittedName>
        <fullName evidence="2">XRE family transcriptional regulator</fullName>
    </submittedName>
</protein>
<dbReference type="Proteomes" id="UP000031501">
    <property type="component" value="Chromosome"/>
</dbReference>
<dbReference type="Gene3D" id="1.10.260.40">
    <property type="entry name" value="lambda repressor-like DNA-binding domains"/>
    <property type="match status" value="1"/>
</dbReference>
<keyword evidence="3" id="KW-1185">Reference proteome</keyword>
<reference evidence="2 3" key="1">
    <citation type="submission" date="2017-07" db="EMBL/GenBank/DDBJ databases">
        <title>Genome sequence of Streptomyces pluripotens MUSC 137T.</title>
        <authorList>
            <person name="Ser H.-L."/>
            <person name="Lee L.-H."/>
        </authorList>
    </citation>
    <scope>NUCLEOTIDE SEQUENCE [LARGE SCALE GENOMIC DNA]</scope>
    <source>
        <strain evidence="2 3">MUSC 137</strain>
    </source>
</reference>
<proteinExistence type="predicted"/>
<evidence type="ECO:0000259" key="1">
    <source>
        <dbReference type="PROSITE" id="PS50943"/>
    </source>
</evidence>
<organism evidence="2 3">
    <name type="scientific">Streptomyces pluripotens</name>
    <dbReference type="NCBI Taxonomy" id="1355015"/>
    <lineage>
        <taxon>Bacteria</taxon>
        <taxon>Bacillati</taxon>
        <taxon>Actinomycetota</taxon>
        <taxon>Actinomycetes</taxon>
        <taxon>Kitasatosporales</taxon>
        <taxon>Streptomycetaceae</taxon>
        <taxon>Streptomyces</taxon>
    </lineage>
</organism>
<sequence>MSSPSGGVGARIAYYRSVMRPKLTQRQLAEAACVALGTIRKIERGERGVTDATLDAIADALGVDPARLRTDRAPVHTRVHDALPALSAAIAAYDMPEDGPVRPLDELQEAVESAAERRLAAQYTQIALELPDLITELARAYQVAPPDEWAAVVGFLVSACRSADAVAYKFGARDLSARLIDVMRWAAPAAVDPVLSASVAYVRTETFFAARAYSSGLKALHQALDAAPAPDRPSEIAARGSLHMRAAVIAGRARDTSTAMNHLNEARTLGDRVSEDVYCGTAFGPDSVRAHEMSVAVSLGDEHVSRALKVAEEWKPPKALPAERRSGFYIELARAQLWSGLADDAFESLKVARNIAPQHTREHPWVREDAATLRRLKRADSESLSSFAEWCAAT</sequence>
<dbReference type="KEGG" id="splu:LK06_008185"/>
<dbReference type="GO" id="GO:0003677">
    <property type="term" value="F:DNA binding"/>
    <property type="evidence" value="ECO:0007669"/>
    <property type="project" value="InterPro"/>
</dbReference>
<dbReference type="InterPro" id="IPR001387">
    <property type="entry name" value="Cro/C1-type_HTH"/>
</dbReference>
<dbReference type="SMART" id="SM00530">
    <property type="entry name" value="HTH_XRE"/>
    <property type="match status" value="1"/>
</dbReference>
<feature type="domain" description="HTH cro/C1-type" evidence="1">
    <location>
        <begin position="22"/>
        <end position="68"/>
    </location>
</feature>
<name>A0A221NW21_9ACTN</name>
<dbReference type="Pfam" id="PF01381">
    <property type="entry name" value="HTH_3"/>
    <property type="match status" value="1"/>
</dbReference>
<dbReference type="InterPro" id="IPR010982">
    <property type="entry name" value="Lambda_DNA-bd_dom_sf"/>
</dbReference>